<dbReference type="InterPro" id="IPR003307">
    <property type="entry name" value="W2_domain"/>
</dbReference>
<keyword evidence="10" id="KW-0396">Initiation factor</keyword>
<dbReference type="SUPFAM" id="SSF53448">
    <property type="entry name" value="Nucleotide-diphospho-sugar transferases"/>
    <property type="match status" value="1"/>
</dbReference>
<dbReference type="Pfam" id="PF02020">
    <property type="entry name" value="W2"/>
    <property type="match status" value="1"/>
</dbReference>
<evidence type="ECO:0000256" key="1">
    <source>
        <dbReference type="ARBA" id="ARBA00004514"/>
    </source>
</evidence>
<dbReference type="PANTHER" id="PTHR45887:SF1">
    <property type="entry name" value="TRANSLATION INITIATION FACTOR EIF-2B SUBUNIT EPSILON"/>
    <property type="match status" value="1"/>
</dbReference>
<dbReference type="Proteomes" id="UP001652625">
    <property type="component" value="Chromosome 12"/>
</dbReference>
<dbReference type="CDD" id="cd11558">
    <property type="entry name" value="W2_eIF2B_epsilon"/>
    <property type="match status" value="1"/>
</dbReference>
<accession>A0ABM4D3L7</accession>
<keyword evidence="9" id="KW-1185">Reference proteome</keyword>
<evidence type="ECO:0000256" key="4">
    <source>
        <dbReference type="ARBA" id="ARBA00044144"/>
    </source>
</evidence>
<evidence type="ECO:0000256" key="7">
    <source>
        <dbReference type="SAM" id="MobiDB-lite"/>
    </source>
</evidence>
<evidence type="ECO:0000256" key="5">
    <source>
        <dbReference type="ARBA" id="ARBA00044345"/>
    </source>
</evidence>
<comment type="subunit">
    <text evidence="6">Component of the translation initiation factor 2B (eIF2B) complex which is a heterodecamer of two sets of five different subunits: alpha, beta, gamma, delta and epsilon. Subunits alpha, beta and delta comprise a regulatory subcomplex and subunits epsilon and gamma comprise a catalytic subcomplex. Within the complex, the hexameric regulatory complex resides at the center, with the two heterodimeric catalytic subcomplexes bound on opposite sides.</text>
</comment>
<dbReference type="CDD" id="cd04197">
    <property type="entry name" value="eIF-2B_epsilon_N"/>
    <property type="match status" value="1"/>
</dbReference>
<sequence>MTNKKKTTNQSGDWQKEEEIVQAVIIADSFNRKFAPITYETPRALLSLGNKVLIDYVIEYLIAEEIQEIIVFCCSFGEKIRDYINEKWTKKISHCSIHCVMSSTSDCISLGDALREIDREGLIRSDFILLPGDLLSNIKLSSIIKEHRAKRKKEKTLVMTNLYKKMEPGHFSRCPEEDVVMAIESDTNKFLYIQKSNCCKNFLLPMSLLNNEKEVCIRYDLAATHISICSPQVAPLFTDNFDYQNLDDFVKGVLINEEIMGDQICIEVMNEGYSSRINDLHMYNAVSMDLLNRWIYPLVPDIFFPCTFKRNNVYLEKDVRIERNCDISNSVLIGKSTTVGENTKITRSCIGSNCKIGSNVTITNSYIWDDVVIKDNAVINQTLICNNCCINKSVSLTDSIISFGVCVGEGITLVERTRLSLIKPENIGIHLKKLDLNKQCNYDKEVGTDGKGFLWPRHEDNDEEDANVPSLAENVFESTDEESSEEDDEESLPPSPPNEQNNFHQFYVEVVENLRCGVIENIAADNISLEINASKFKFNISIPELYEAVIKGLLELSIIEGSKQESSVALEKNISCLRPLLLKYFNSDESQMNAVSVAESFFATMLSMGGLFPTFLHKMYDKDIIDEVVILRWYKKPPFTEEFTLQDNYNQLRQNPTLVKFITWLNEADEEESDEESD</sequence>
<dbReference type="GeneID" id="100206804"/>
<evidence type="ECO:0000256" key="3">
    <source>
        <dbReference type="ARBA" id="ARBA00022490"/>
    </source>
</evidence>
<dbReference type="SUPFAM" id="SSF48371">
    <property type="entry name" value="ARM repeat"/>
    <property type="match status" value="1"/>
</dbReference>
<dbReference type="PROSITE" id="PS51363">
    <property type="entry name" value="W2"/>
    <property type="match status" value="1"/>
</dbReference>
<comment type="similarity">
    <text evidence="2">Belongs to the eIF-2B gamma/epsilon subunits family.</text>
</comment>
<comment type="subcellular location">
    <subcellularLocation>
        <location evidence="1">Cytoplasm</location>
        <location evidence="1">Cytosol</location>
    </subcellularLocation>
</comment>
<dbReference type="InterPro" id="IPR056764">
    <property type="entry name" value="LbH_EIF2B3/5"/>
</dbReference>
<evidence type="ECO:0000313" key="10">
    <source>
        <dbReference type="RefSeq" id="XP_065668866.1"/>
    </source>
</evidence>
<feature type="compositionally biased region" description="Acidic residues" evidence="7">
    <location>
        <begin position="478"/>
        <end position="491"/>
    </location>
</feature>
<reference evidence="10" key="1">
    <citation type="submission" date="2025-08" db="UniProtKB">
        <authorList>
            <consortium name="RefSeq"/>
        </authorList>
    </citation>
    <scope>IDENTIFICATION</scope>
</reference>
<dbReference type="GO" id="GO:0003743">
    <property type="term" value="F:translation initiation factor activity"/>
    <property type="evidence" value="ECO:0007669"/>
    <property type="project" value="UniProtKB-KW"/>
</dbReference>
<gene>
    <name evidence="10" type="primary">LOC100206804</name>
</gene>
<dbReference type="InterPro" id="IPR029044">
    <property type="entry name" value="Nucleotide-diphossugar_trans"/>
</dbReference>
<protein>
    <recommendedName>
        <fullName evidence="4">Translation initiation factor eIF2B subunit epsilon</fullName>
    </recommendedName>
    <alternativeName>
        <fullName evidence="5">eIF2B GDP-GTP exchange factor subunit epsilon</fullName>
    </alternativeName>
</protein>
<dbReference type="Pfam" id="PF25084">
    <property type="entry name" value="LbH_EIF2B"/>
    <property type="match status" value="1"/>
</dbReference>
<evidence type="ECO:0000259" key="8">
    <source>
        <dbReference type="PROSITE" id="PS51363"/>
    </source>
</evidence>
<dbReference type="InterPro" id="IPR044123">
    <property type="entry name" value="W2_eIF2B_epsilon"/>
</dbReference>
<dbReference type="Gene3D" id="3.90.550.10">
    <property type="entry name" value="Spore Coat Polysaccharide Biosynthesis Protein SpsA, Chain A"/>
    <property type="match status" value="1"/>
</dbReference>
<dbReference type="InterPro" id="IPR005835">
    <property type="entry name" value="NTP_transferase_dom"/>
</dbReference>
<dbReference type="Gene3D" id="1.25.40.180">
    <property type="match status" value="1"/>
</dbReference>
<evidence type="ECO:0000313" key="9">
    <source>
        <dbReference type="Proteomes" id="UP001652625"/>
    </source>
</evidence>
<organism evidence="9 10">
    <name type="scientific">Hydra vulgaris</name>
    <name type="common">Hydra</name>
    <name type="synonym">Hydra attenuata</name>
    <dbReference type="NCBI Taxonomy" id="6087"/>
    <lineage>
        <taxon>Eukaryota</taxon>
        <taxon>Metazoa</taxon>
        <taxon>Cnidaria</taxon>
        <taxon>Hydrozoa</taxon>
        <taxon>Hydroidolina</taxon>
        <taxon>Anthoathecata</taxon>
        <taxon>Aplanulata</taxon>
        <taxon>Hydridae</taxon>
        <taxon>Hydra</taxon>
    </lineage>
</organism>
<proteinExistence type="inferred from homology"/>
<dbReference type="InterPro" id="IPR035543">
    <property type="entry name" value="eIF-2B_epsilon_N"/>
</dbReference>
<dbReference type="InterPro" id="IPR016024">
    <property type="entry name" value="ARM-type_fold"/>
</dbReference>
<feature type="domain" description="W2" evidence="8">
    <location>
        <begin position="497"/>
        <end position="675"/>
    </location>
</feature>
<dbReference type="InterPro" id="IPR051956">
    <property type="entry name" value="eIF2B_epsilon"/>
</dbReference>
<evidence type="ECO:0000256" key="2">
    <source>
        <dbReference type="ARBA" id="ARBA00007878"/>
    </source>
</evidence>
<dbReference type="SMART" id="SM00515">
    <property type="entry name" value="eIF5C"/>
    <property type="match status" value="1"/>
</dbReference>
<feature type="region of interest" description="Disordered" evidence="7">
    <location>
        <begin position="475"/>
        <end position="500"/>
    </location>
</feature>
<keyword evidence="3" id="KW-0963">Cytoplasm</keyword>
<keyword evidence="10" id="KW-0648">Protein biosynthesis</keyword>
<evidence type="ECO:0000256" key="6">
    <source>
        <dbReference type="ARBA" id="ARBA00046432"/>
    </source>
</evidence>
<name>A0ABM4D3L7_HYDVU</name>
<dbReference type="Pfam" id="PF00483">
    <property type="entry name" value="NTP_transferase"/>
    <property type="match status" value="1"/>
</dbReference>
<dbReference type="PANTHER" id="PTHR45887">
    <property type="entry name" value="TRANSLATION INITIATION FACTOR EIF-2B SUBUNIT EPSILON"/>
    <property type="match status" value="1"/>
</dbReference>
<dbReference type="Gene3D" id="2.160.10.10">
    <property type="entry name" value="Hexapeptide repeat proteins"/>
    <property type="match status" value="1"/>
</dbReference>
<dbReference type="RefSeq" id="XP_065668866.1">
    <property type="nucleotide sequence ID" value="XM_065812794.1"/>
</dbReference>